<keyword evidence="7 9" id="KW-0406">Ion transport</keyword>
<comment type="caution">
    <text evidence="10">The sequence shown here is derived from an EMBL/GenBank/DDBJ whole genome shotgun (WGS) entry which is preliminary data.</text>
</comment>
<protein>
    <recommendedName>
        <fullName evidence="9">Potassium-transporting ATPase potassium-binding subunit</fullName>
    </recommendedName>
    <alternativeName>
        <fullName evidence="9">ATP phosphohydrolase [potassium-transporting] A chain</fullName>
    </alternativeName>
    <alternativeName>
        <fullName evidence="9">Potassium-binding and translocating subunit A</fullName>
    </alternativeName>
    <alternativeName>
        <fullName evidence="9">Potassium-translocating ATPase A chain</fullName>
    </alternativeName>
</protein>
<evidence type="ECO:0000256" key="8">
    <source>
        <dbReference type="ARBA" id="ARBA00023136"/>
    </source>
</evidence>
<keyword evidence="8 9" id="KW-0472">Membrane</keyword>
<feature type="transmembrane region" description="Helical" evidence="9">
    <location>
        <begin position="293"/>
        <end position="311"/>
    </location>
</feature>
<dbReference type="Proteomes" id="UP000051451">
    <property type="component" value="Unassembled WGS sequence"/>
</dbReference>
<dbReference type="PANTHER" id="PTHR30607">
    <property type="entry name" value="POTASSIUM-TRANSPORTING ATPASE A CHAIN"/>
    <property type="match status" value="1"/>
</dbReference>
<evidence type="ECO:0000256" key="9">
    <source>
        <dbReference type="HAMAP-Rule" id="MF_00275"/>
    </source>
</evidence>
<comment type="similarity">
    <text evidence="9">Belongs to the KdpA family.</text>
</comment>
<keyword evidence="4 9" id="KW-0812">Transmembrane</keyword>
<feature type="transmembrane region" description="Helical" evidence="9">
    <location>
        <begin position="404"/>
        <end position="429"/>
    </location>
</feature>
<dbReference type="Pfam" id="PF03814">
    <property type="entry name" value="KdpA"/>
    <property type="match status" value="1"/>
</dbReference>
<evidence type="ECO:0000313" key="11">
    <source>
        <dbReference type="Proteomes" id="UP000051451"/>
    </source>
</evidence>
<dbReference type="PATRIC" id="fig|1423750.3.peg.1113"/>
<dbReference type="NCBIfam" id="TIGR00680">
    <property type="entry name" value="kdpA"/>
    <property type="match status" value="1"/>
</dbReference>
<dbReference type="EMBL" id="AZGB01000016">
    <property type="protein sequence ID" value="KRM06216.1"/>
    <property type="molecule type" value="Genomic_DNA"/>
</dbReference>
<proteinExistence type="inferred from homology"/>
<feature type="transmembrane region" description="Helical" evidence="9">
    <location>
        <begin position="174"/>
        <end position="195"/>
    </location>
</feature>
<organism evidence="10 11">
    <name type="scientific">Liquorilactobacillus ghanensis DSM 18630</name>
    <dbReference type="NCBI Taxonomy" id="1423750"/>
    <lineage>
        <taxon>Bacteria</taxon>
        <taxon>Bacillati</taxon>
        <taxon>Bacillota</taxon>
        <taxon>Bacilli</taxon>
        <taxon>Lactobacillales</taxon>
        <taxon>Lactobacillaceae</taxon>
        <taxon>Liquorilactobacillus</taxon>
    </lineage>
</organism>
<evidence type="ECO:0000256" key="7">
    <source>
        <dbReference type="ARBA" id="ARBA00023065"/>
    </source>
</evidence>
<feature type="transmembrane region" description="Helical" evidence="9">
    <location>
        <begin position="63"/>
        <end position="82"/>
    </location>
</feature>
<dbReference type="STRING" id="1423750.FC89_GL001088"/>
<feature type="transmembrane region" description="Helical" evidence="9">
    <location>
        <begin position="450"/>
        <end position="471"/>
    </location>
</feature>
<keyword evidence="2 9" id="KW-1003">Cell membrane</keyword>
<keyword evidence="11" id="KW-1185">Reference proteome</keyword>
<gene>
    <name evidence="9" type="primary">kdpA</name>
    <name evidence="10" type="ORF">FC89_GL001088</name>
</gene>
<feature type="transmembrane region" description="Helical" evidence="9">
    <location>
        <begin position="559"/>
        <end position="581"/>
    </location>
</feature>
<dbReference type="RefSeq" id="WP_057871828.1">
    <property type="nucleotide sequence ID" value="NZ_AZGB01000016.1"/>
</dbReference>
<keyword evidence="6 9" id="KW-1133">Transmembrane helix</keyword>
<dbReference type="OrthoDB" id="9763796at2"/>
<name>A0A0R1VK93_9LACO</name>
<dbReference type="HAMAP" id="MF_00275">
    <property type="entry name" value="KdpA"/>
    <property type="match status" value="1"/>
</dbReference>
<dbReference type="InterPro" id="IPR004623">
    <property type="entry name" value="KdpA"/>
</dbReference>
<dbReference type="GO" id="GO:0008556">
    <property type="term" value="F:P-type potassium transmembrane transporter activity"/>
    <property type="evidence" value="ECO:0007669"/>
    <property type="project" value="InterPro"/>
</dbReference>
<sequence length="591" mass="63817">MPVWMQYLPYIIVPVLLAIPLGKYIGKVINEQHNFMSIIVEPIETRFYRWLHISKKEMNWKTYSYNVLMFSLVSFLILVLILKFQNYLPGNPEHFAGLSWPLAFNTAISFVTNTDWQAYAGETALSNFSQSIGLTVQNFASAAVGIAVLFAVIRGFKRTQASHIGNFWRDLTKIFLYLLLPLSLVISCLLLASGVPQTTKGYRTVNLIEPVAVNQQNKLIYGAHINEKKQQVTDDKDHLVKKAKIITKEALPLFPQASQVAIKQLGTNGGGVLGANSAHPYENPTPFSNLVEATSMLLLPMALCFSFGEVLKRRKEGWAIFVTMAILFVAAIAAEGILEQHGTTLRHIGNLAMEGKETRIGVPGSATWSIITTATSSGATNASLDSFSALGGLLPMALMQLGEVVFGGVGSGLYGMLGFVLLTVFIAGLMVGRTPEYLGKKIGPYEMRMAVIACLSTPVAILLSSSIPAMLKSTLSSLSNTGAHGFSEFLYAFSSAGANNGSSFGGFNGNTTLLNIILAIAMLISRFLPIIAMLAIAGNMGKQKRVASSSGTLATASPTFVFMLIIVILIIGVLSFFPALALGPIADFLKH</sequence>
<keyword evidence="3 9" id="KW-0633">Potassium transport</keyword>
<evidence type="ECO:0000256" key="3">
    <source>
        <dbReference type="ARBA" id="ARBA00022538"/>
    </source>
</evidence>
<feature type="transmembrane region" description="Helical" evidence="9">
    <location>
        <begin position="7"/>
        <end position="26"/>
    </location>
</feature>
<feature type="transmembrane region" description="Helical" evidence="9">
    <location>
        <begin position="132"/>
        <end position="153"/>
    </location>
</feature>
<reference evidence="10 11" key="1">
    <citation type="journal article" date="2015" name="Genome Announc.">
        <title>Expanding the biotechnology potential of lactobacilli through comparative genomics of 213 strains and associated genera.</title>
        <authorList>
            <person name="Sun Z."/>
            <person name="Harris H.M."/>
            <person name="McCann A."/>
            <person name="Guo C."/>
            <person name="Argimon S."/>
            <person name="Zhang W."/>
            <person name="Yang X."/>
            <person name="Jeffery I.B."/>
            <person name="Cooney J.C."/>
            <person name="Kagawa T.F."/>
            <person name="Liu W."/>
            <person name="Song Y."/>
            <person name="Salvetti E."/>
            <person name="Wrobel A."/>
            <person name="Rasinkangas P."/>
            <person name="Parkhill J."/>
            <person name="Rea M.C."/>
            <person name="O'Sullivan O."/>
            <person name="Ritari J."/>
            <person name="Douillard F.P."/>
            <person name="Paul Ross R."/>
            <person name="Yang R."/>
            <person name="Briner A.E."/>
            <person name="Felis G.E."/>
            <person name="de Vos W.M."/>
            <person name="Barrangou R."/>
            <person name="Klaenhammer T.R."/>
            <person name="Caufield P.W."/>
            <person name="Cui Y."/>
            <person name="Zhang H."/>
            <person name="O'Toole P.W."/>
        </authorList>
    </citation>
    <scope>NUCLEOTIDE SEQUENCE [LARGE SCALE GENOMIC DNA]</scope>
    <source>
        <strain evidence="10 11">DSM 18630</strain>
    </source>
</reference>
<comment type="subcellular location">
    <subcellularLocation>
        <location evidence="9">Cell membrane</location>
        <topology evidence="9">Multi-pass membrane protein</topology>
    </subcellularLocation>
</comment>
<dbReference type="GO" id="GO:0005886">
    <property type="term" value="C:plasma membrane"/>
    <property type="evidence" value="ECO:0007669"/>
    <property type="project" value="UniProtKB-SubCell"/>
</dbReference>
<evidence type="ECO:0000256" key="5">
    <source>
        <dbReference type="ARBA" id="ARBA00022958"/>
    </source>
</evidence>
<feature type="transmembrane region" description="Helical" evidence="9">
    <location>
        <begin position="513"/>
        <end position="538"/>
    </location>
</feature>
<comment type="subunit">
    <text evidence="9">The system is composed of three essential subunits: KdpA, KdpB and KdpC.</text>
</comment>
<evidence type="ECO:0000313" key="10">
    <source>
        <dbReference type="EMBL" id="KRM06216.1"/>
    </source>
</evidence>
<dbReference type="GeneID" id="98319107"/>
<dbReference type="GO" id="GO:0030955">
    <property type="term" value="F:potassium ion binding"/>
    <property type="evidence" value="ECO:0007669"/>
    <property type="project" value="UniProtKB-UniRule"/>
</dbReference>
<comment type="function">
    <text evidence="9">Part of the high-affinity ATP-driven potassium transport (or Kdp) system, which catalyzes the hydrolysis of ATP coupled with the electrogenic transport of potassium into the cytoplasm. This subunit binds the extracellular potassium ions and delivers the ions to the membrane domain of KdpB through an intramembrane tunnel.</text>
</comment>
<dbReference type="AlphaFoldDB" id="A0A0R1VK93"/>
<accession>A0A0R1VK93</accession>
<evidence type="ECO:0000256" key="2">
    <source>
        <dbReference type="ARBA" id="ARBA00022475"/>
    </source>
</evidence>
<keyword evidence="5 9" id="KW-0630">Potassium</keyword>
<evidence type="ECO:0000256" key="1">
    <source>
        <dbReference type="ARBA" id="ARBA00022448"/>
    </source>
</evidence>
<dbReference type="PIRSF" id="PIRSF001294">
    <property type="entry name" value="K_ATPaseA"/>
    <property type="match status" value="1"/>
</dbReference>
<keyword evidence="1 9" id="KW-0813">Transport</keyword>
<feature type="transmembrane region" description="Helical" evidence="9">
    <location>
        <begin position="318"/>
        <end position="338"/>
    </location>
</feature>
<evidence type="ECO:0000256" key="4">
    <source>
        <dbReference type="ARBA" id="ARBA00022692"/>
    </source>
</evidence>
<dbReference type="PANTHER" id="PTHR30607:SF2">
    <property type="entry name" value="POTASSIUM-TRANSPORTING ATPASE POTASSIUM-BINDING SUBUNIT"/>
    <property type="match status" value="1"/>
</dbReference>
<evidence type="ECO:0000256" key="6">
    <source>
        <dbReference type="ARBA" id="ARBA00022989"/>
    </source>
</evidence>